<evidence type="ECO:0000259" key="2">
    <source>
        <dbReference type="PROSITE" id="PS50876"/>
    </source>
</evidence>
<dbReference type="SUPFAM" id="SSF46919">
    <property type="entry name" value="N-terminal Zn binding domain of HIV integrase"/>
    <property type="match status" value="1"/>
</dbReference>
<accession>O91106</accession>
<evidence type="ECO:0000256" key="1">
    <source>
        <dbReference type="PROSITE-ProRule" id="PRU00450"/>
    </source>
</evidence>
<name>O91106_9HIV2</name>
<reference evidence="3" key="1">
    <citation type="journal article" date="1997" name="AIDS Res. Hum. Retroviruses">
        <title>HIV type 2 pathogenicity is not related to subtype in rural Guinea Bissau.</title>
        <authorList>
            <person name="Xiang Z."/>
            <person name="Ariyoshi K."/>
            <person name="Wilkins A."/>
            <person name="Dias F."/>
            <person name="Whittle H."/>
            <person name="Breuer J."/>
        </authorList>
    </citation>
    <scope>NUCLEOTIDE SEQUENCE</scope>
    <source>
        <strain evidence="3">A</strain>
    </source>
</reference>
<gene>
    <name evidence="3" type="primary">pol</name>
</gene>
<organism evidence="3">
    <name type="scientific">Human immunodeficiency virus 2</name>
    <dbReference type="NCBI Taxonomy" id="11709"/>
    <lineage>
        <taxon>Viruses</taxon>
        <taxon>Riboviria</taxon>
        <taxon>Pararnavirae</taxon>
        <taxon>Artverviricota</taxon>
        <taxon>Revtraviricetes</taxon>
        <taxon>Ortervirales</taxon>
        <taxon>Retroviridae</taxon>
        <taxon>Orthoretrovirinae</taxon>
        <taxon>Lentivirus</taxon>
        <taxon>Lentivirus humimdef2</taxon>
    </lineage>
</organism>
<sequence>VIIRESAQSDKYCSWQRIEPAQEEHEKYHSNVKELSHKFGLPSLVARQIVNTCSQCQQKGEGIQGQVNAELGTWQMDCTHLGRKNHYSSSSCCKWIHRGRSHPTGIRKADRTLPINAGKPGGQLHNCIQIMVP</sequence>
<proteinExistence type="predicted"/>
<evidence type="ECO:0000313" key="3">
    <source>
        <dbReference type="EMBL" id="CAA08057.1"/>
    </source>
</evidence>
<dbReference type="EMBL" id="AJ008593">
    <property type="protein sequence ID" value="CAA08057.1"/>
    <property type="molecule type" value="Genomic_DNA"/>
</dbReference>
<feature type="domain" description="Integrase-type" evidence="2">
    <location>
        <begin position="16"/>
        <end position="57"/>
    </location>
</feature>
<feature type="non-terminal residue" evidence="3">
    <location>
        <position position="133"/>
    </location>
</feature>
<dbReference type="PROSITE" id="PS50876">
    <property type="entry name" value="ZF_INTEGRASE"/>
    <property type="match status" value="1"/>
</dbReference>
<keyword evidence="1" id="KW-0479">Metal-binding</keyword>
<feature type="non-terminal residue" evidence="3">
    <location>
        <position position="1"/>
    </location>
</feature>
<keyword evidence="1" id="KW-0862">Zinc</keyword>
<protein>
    <submittedName>
        <fullName evidence="3">DNA polymerase</fullName>
    </submittedName>
</protein>
<dbReference type="Gene3D" id="1.10.10.200">
    <property type="match status" value="1"/>
</dbReference>
<organismHost>
    <name type="scientific">Homo sapiens</name>
    <name type="common">Human</name>
    <dbReference type="NCBI Taxonomy" id="9606"/>
</organismHost>
<dbReference type="InterPro" id="IPR017856">
    <property type="entry name" value="Integrase-like_N"/>
</dbReference>
<keyword evidence="1" id="KW-0863">Zinc-finger</keyword>
<dbReference type="InterPro" id="IPR003308">
    <property type="entry name" value="Integrase_Zn-bd_dom_N"/>
</dbReference>
<dbReference type="GO" id="GO:0008270">
    <property type="term" value="F:zinc ion binding"/>
    <property type="evidence" value="ECO:0007669"/>
    <property type="project" value="UniProtKB-KW"/>
</dbReference>
<reference evidence="3" key="2">
    <citation type="submission" date="1998-05" db="EMBL/GenBank/DDBJ databases">
        <title>Correlation of HIV-2 genotype with progression to AID in vivo.</title>
        <authorList>
            <person name="Grassly N."/>
            <person name="Xiang Z."/>
            <person name="Ariyoshi K."/>
            <person name="Aaby P."/>
            <person name="Jensen H."/>
            <person name="Dias F."/>
            <person name="Whittle H."/>
            <person name="Breuer J."/>
        </authorList>
    </citation>
    <scope>NUCLEOTIDE SEQUENCE</scope>
    <source>
        <strain evidence="3">A</strain>
    </source>
</reference>
<dbReference type="Pfam" id="PF02022">
    <property type="entry name" value="Integrase_Zn"/>
    <property type="match status" value="1"/>
</dbReference>